<dbReference type="Proteomes" id="UP001150907">
    <property type="component" value="Unassembled WGS sequence"/>
</dbReference>
<protein>
    <recommendedName>
        <fullName evidence="3">EF-hand domain-containing protein</fullName>
    </recommendedName>
</protein>
<dbReference type="InterPro" id="IPR011992">
    <property type="entry name" value="EF-hand-dom_pair"/>
</dbReference>
<dbReference type="InterPro" id="IPR050230">
    <property type="entry name" value="CALM/Myosin/TropC-like"/>
</dbReference>
<name>A0A9W8EJB3_9FUNG</name>
<sequence>MSQQDLQPAAAATAATAGSASDGGIGNMTYEQREQLREIFDTMDRAGRGFIPTSKLGDILKLLGLGKPSRDALQNWAVEIDPSGTGRVDYGRLELFVSLRYDEADQRQEIMDAFRLFKPDAKEIEHARITLADLQKIAAHLGEHIPEEELREMINIADVGEAGGVNLVDFTRIMRKAGLY</sequence>
<dbReference type="GO" id="GO:0016460">
    <property type="term" value="C:myosin II complex"/>
    <property type="evidence" value="ECO:0007669"/>
    <property type="project" value="TreeGrafter"/>
</dbReference>
<dbReference type="Gene3D" id="1.10.238.10">
    <property type="entry name" value="EF-hand"/>
    <property type="match status" value="1"/>
</dbReference>
<dbReference type="SUPFAM" id="SSF47473">
    <property type="entry name" value="EF-hand"/>
    <property type="match status" value="1"/>
</dbReference>
<dbReference type="PANTHER" id="PTHR23048">
    <property type="entry name" value="MYOSIN LIGHT CHAIN 1, 3"/>
    <property type="match status" value="1"/>
</dbReference>
<comment type="caution">
    <text evidence="4">The sequence shown here is derived from an EMBL/GenBank/DDBJ whole genome shotgun (WGS) entry which is preliminary data.</text>
</comment>
<organism evidence="4 5">
    <name type="scientific">Coemansia thaxteri</name>
    <dbReference type="NCBI Taxonomy" id="2663907"/>
    <lineage>
        <taxon>Eukaryota</taxon>
        <taxon>Fungi</taxon>
        <taxon>Fungi incertae sedis</taxon>
        <taxon>Zoopagomycota</taxon>
        <taxon>Kickxellomycotina</taxon>
        <taxon>Kickxellomycetes</taxon>
        <taxon>Kickxellales</taxon>
        <taxon>Kickxellaceae</taxon>
        <taxon>Coemansia</taxon>
    </lineage>
</organism>
<feature type="domain" description="EF-hand" evidence="3">
    <location>
        <begin position="31"/>
        <end position="66"/>
    </location>
</feature>
<evidence type="ECO:0000313" key="5">
    <source>
        <dbReference type="Proteomes" id="UP001150907"/>
    </source>
</evidence>
<reference evidence="4" key="1">
    <citation type="submission" date="2022-07" db="EMBL/GenBank/DDBJ databases">
        <title>Phylogenomic reconstructions and comparative analyses of Kickxellomycotina fungi.</title>
        <authorList>
            <person name="Reynolds N.K."/>
            <person name="Stajich J.E."/>
            <person name="Barry K."/>
            <person name="Grigoriev I.V."/>
            <person name="Crous P."/>
            <person name="Smith M.E."/>
        </authorList>
    </citation>
    <scope>NUCLEOTIDE SEQUENCE</scope>
    <source>
        <strain evidence="4">IMI 214461</strain>
    </source>
</reference>
<dbReference type="OrthoDB" id="26525at2759"/>
<dbReference type="PROSITE" id="PS50222">
    <property type="entry name" value="EF_HAND_2"/>
    <property type="match status" value="1"/>
</dbReference>
<gene>
    <name evidence="4" type="ORF">H4R26_001412</name>
</gene>
<dbReference type="PANTHER" id="PTHR23048:SF0">
    <property type="entry name" value="CALMODULIN LIKE 3"/>
    <property type="match status" value="1"/>
</dbReference>
<accession>A0A9W8EJB3</accession>
<evidence type="ECO:0000313" key="4">
    <source>
        <dbReference type="EMBL" id="KAJ2006368.1"/>
    </source>
</evidence>
<dbReference type="FunFam" id="1.10.238.10:FF:000001">
    <property type="entry name" value="Calmodulin 1"/>
    <property type="match status" value="1"/>
</dbReference>
<evidence type="ECO:0000256" key="1">
    <source>
        <dbReference type="ARBA" id="ARBA00022737"/>
    </source>
</evidence>
<dbReference type="AlphaFoldDB" id="A0A9W8EJB3"/>
<keyword evidence="1" id="KW-0677">Repeat</keyword>
<dbReference type="EMBL" id="JANBQF010000063">
    <property type="protein sequence ID" value="KAJ2006368.1"/>
    <property type="molecule type" value="Genomic_DNA"/>
</dbReference>
<evidence type="ECO:0000259" key="3">
    <source>
        <dbReference type="PROSITE" id="PS50222"/>
    </source>
</evidence>
<evidence type="ECO:0000256" key="2">
    <source>
        <dbReference type="SAM" id="MobiDB-lite"/>
    </source>
</evidence>
<dbReference type="Pfam" id="PF13499">
    <property type="entry name" value="EF-hand_7"/>
    <property type="match status" value="1"/>
</dbReference>
<dbReference type="GO" id="GO:0005509">
    <property type="term" value="F:calcium ion binding"/>
    <property type="evidence" value="ECO:0007669"/>
    <property type="project" value="InterPro"/>
</dbReference>
<keyword evidence="5" id="KW-1185">Reference proteome</keyword>
<dbReference type="InterPro" id="IPR002048">
    <property type="entry name" value="EF_hand_dom"/>
</dbReference>
<feature type="region of interest" description="Disordered" evidence="2">
    <location>
        <begin position="1"/>
        <end position="27"/>
    </location>
</feature>
<proteinExistence type="predicted"/>